<dbReference type="Proteomes" id="UP000825935">
    <property type="component" value="Chromosome 8"/>
</dbReference>
<evidence type="ECO:0000313" key="3">
    <source>
        <dbReference type="Proteomes" id="UP000825935"/>
    </source>
</evidence>
<comment type="caution">
    <text evidence="2">The sequence shown here is derived from an EMBL/GenBank/DDBJ whole genome shotgun (WGS) entry which is preliminary data.</text>
</comment>
<dbReference type="EMBL" id="CM035413">
    <property type="protein sequence ID" value="KAH7430896.1"/>
    <property type="molecule type" value="Genomic_DNA"/>
</dbReference>
<protein>
    <submittedName>
        <fullName evidence="2">Uncharacterized protein</fullName>
    </submittedName>
</protein>
<keyword evidence="3" id="KW-1185">Reference proteome</keyword>
<feature type="region of interest" description="Disordered" evidence="1">
    <location>
        <begin position="176"/>
        <end position="240"/>
    </location>
</feature>
<reference evidence="2" key="1">
    <citation type="submission" date="2021-08" db="EMBL/GenBank/DDBJ databases">
        <title>WGS assembly of Ceratopteris richardii.</title>
        <authorList>
            <person name="Marchant D.B."/>
            <person name="Chen G."/>
            <person name="Jenkins J."/>
            <person name="Shu S."/>
            <person name="Leebens-Mack J."/>
            <person name="Grimwood J."/>
            <person name="Schmutz J."/>
            <person name="Soltis P."/>
            <person name="Soltis D."/>
            <person name="Chen Z.-H."/>
        </authorList>
    </citation>
    <scope>NUCLEOTIDE SEQUENCE</scope>
    <source>
        <strain evidence="2">Whitten #5841</strain>
        <tissue evidence="2">Leaf</tissue>
    </source>
</reference>
<accession>A0A8T2UBF1</accession>
<dbReference type="EMBL" id="CM035413">
    <property type="protein sequence ID" value="KAH7430895.1"/>
    <property type="molecule type" value="Genomic_DNA"/>
</dbReference>
<proteinExistence type="predicted"/>
<dbReference type="AlphaFoldDB" id="A0A8T2UBF1"/>
<organism evidence="2 3">
    <name type="scientific">Ceratopteris richardii</name>
    <name type="common">Triangle waterfern</name>
    <dbReference type="NCBI Taxonomy" id="49495"/>
    <lineage>
        <taxon>Eukaryota</taxon>
        <taxon>Viridiplantae</taxon>
        <taxon>Streptophyta</taxon>
        <taxon>Embryophyta</taxon>
        <taxon>Tracheophyta</taxon>
        <taxon>Polypodiopsida</taxon>
        <taxon>Polypodiidae</taxon>
        <taxon>Polypodiales</taxon>
        <taxon>Pteridineae</taxon>
        <taxon>Pteridaceae</taxon>
        <taxon>Parkerioideae</taxon>
        <taxon>Ceratopteris</taxon>
    </lineage>
</organism>
<evidence type="ECO:0000256" key="1">
    <source>
        <dbReference type="SAM" id="MobiDB-lite"/>
    </source>
</evidence>
<feature type="compositionally biased region" description="Polar residues" evidence="1">
    <location>
        <begin position="191"/>
        <end position="207"/>
    </location>
</feature>
<gene>
    <name evidence="2" type="ORF">KP509_08G019500</name>
</gene>
<dbReference type="OMA" id="EARNHIP"/>
<evidence type="ECO:0000313" key="2">
    <source>
        <dbReference type="EMBL" id="KAH7430895.1"/>
    </source>
</evidence>
<sequence length="272" mass="30941">MGLRDGWLDQLISWRKRSRNKQATDKQHSFISKDKSEQQRCHPWFGEVKVDVQVYMPTSLDIRLPASPLPEAPTDWVRLHSEVEFDPEKHYAQVLSEARSHLKISRTAENDAIGSWPREMLPQHDMDAYTEFGSKPSKPSRPSKVRRYLFFWGKQSNMSHSQAEVEYGGKFSSVPHPTSHISDKGKARGYTTYSSRTSVRKGTSGPINHQPGARMKGNSSPLYTDGLPDGPYNLKQPRKSYSGPIGYNNYESYSSPYRPLHGYPTASPLYSC</sequence>
<dbReference type="OrthoDB" id="1932877at2759"/>
<name>A0A8T2UBF1_CERRI</name>